<accession>A0A6G9YLJ4</accession>
<evidence type="ECO:0000313" key="3">
    <source>
        <dbReference type="Proteomes" id="UP000503540"/>
    </source>
</evidence>
<dbReference type="AlphaFoldDB" id="A0A6G9YLJ4"/>
<name>A0A6G9YLJ4_9NOCA</name>
<feature type="transmembrane region" description="Helical" evidence="1">
    <location>
        <begin position="365"/>
        <end position="385"/>
    </location>
</feature>
<feature type="transmembrane region" description="Helical" evidence="1">
    <location>
        <begin position="280"/>
        <end position="298"/>
    </location>
</feature>
<feature type="transmembrane region" description="Helical" evidence="1">
    <location>
        <begin position="20"/>
        <end position="40"/>
    </location>
</feature>
<dbReference type="SUPFAM" id="SSF103473">
    <property type="entry name" value="MFS general substrate transporter"/>
    <property type="match status" value="1"/>
</dbReference>
<dbReference type="InterPro" id="IPR036259">
    <property type="entry name" value="MFS_trans_sf"/>
</dbReference>
<proteinExistence type="predicted"/>
<feature type="transmembrane region" description="Helical" evidence="1">
    <location>
        <begin position="52"/>
        <end position="73"/>
    </location>
</feature>
<dbReference type="EMBL" id="CP046172">
    <property type="protein sequence ID" value="QIS14072.1"/>
    <property type="molecule type" value="Genomic_DNA"/>
</dbReference>
<evidence type="ECO:0000313" key="2">
    <source>
        <dbReference type="EMBL" id="QIS14072.1"/>
    </source>
</evidence>
<keyword evidence="1" id="KW-1133">Transmembrane helix</keyword>
<keyword evidence="1" id="KW-0812">Transmembrane</keyword>
<protein>
    <recommendedName>
        <fullName evidence="4">MFS transporter</fullName>
    </recommendedName>
</protein>
<feature type="transmembrane region" description="Helical" evidence="1">
    <location>
        <begin position="172"/>
        <end position="192"/>
    </location>
</feature>
<feature type="transmembrane region" description="Helical" evidence="1">
    <location>
        <begin position="336"/>
        <end position="359"/>
    </location>
</feature>
<dbReference type="Proteomes" id="UP000503540">
    <property type="component" value="Chromosome"/>
</dbReference>
<organism evidence="2 3">
    <name type="scientific">Nocardia arthritidis</name>
    <dbReference type="NCBI Taxonomy" id="228602"/>
    <lineage>
        <taxon>Bacteria</taxon>
        <taxon>Bacillati</taxon>
        <taxon>Actinomycetota</taxon>
        <taxon>Actinomycetes</taxon>
        <taxon>Mycobacteriales</taxon>
        <taxon>Nocardiaceae</taxon>
        <taxon>Nocardia</taxon>
    </lineage>
</organism>
<sequence length="405" mass="41778">MAAPEVVAPPDDTRAAGRRVLIGVVGLHLIGETALTPFYPELFRALFATDDLAATGTYLWVCRVIGFAALPLWGLAARRWPLHRLVFAGLCASAIFDAALGLAPNLATFTAVSAAVVATNSALLLAYPALISTYDGGDRIRGVRAYVAVFHAAMVASTLVGAAVLALPDPRWGISAFALLDGALALLCYRLLTRTGAVRTDAEQAPVRRSATLGAVVTVAALAVVFEIAGSMIRPFFVDYAVTLGATTAIAALLFLLPHAAALAAMPWTRRAHRVLGGRLLPATFVTAAVGLAVQALATEPITLTVGRLIFGVGLGLGQVALDLRMFSATGTAGPVYTVVETARVGALFVAPIAAATAASHRLGLPIAVACVLYLAAALVVPCLGGRPPGRAAEFDTDRKIPSAS</sequence>
<feature type="transmembrane region" description="Helical" evidence="1">
    <location>
        <begin position="143"/>
        <end position="166"/>
    </location>
</feature>
<gene>
    <name evidence="2" type="ORF">F5544_31150</name>
</gene>
<dbReference type="KEGG" id="nah:F5544_31150"/>
<evidence type="ECO:0008006" key="4">
    <source>
        <dbReference type="Google" id="ProtNLM"/>
    </source>
</evidence>
<feature type="transmembrane region" description="Helical" evidence="1">
    <location>
        <begin position="109"/>
        <end position="131"/>
    </location>
</feature>
<feature type="transmembrane region" description="Helical" evidence="1">
    <location>
        <begin position="85"/>
        <end position="103"/>
    </location>
</feature>
<dbReference type="Gene3D" id="1.20.1250.20">
    <property type="entry name" value="MFS general substrate transporter like domains"/>
    <property type="match status" value="1"/>
</dbReference>
<feature type="transmembrane region" description="Helical" evidence="1">
    <location>
        <begin position="213"/>
        <end position="234"/>
    </location>
</feature>
<keyword evidence="1" id="KW-0472">Membrane</keyword>
<keyword evidence="3" id="KW-1185">Reference proteome</keyword>
<feature type="transmembrane region" description="Helical" evidence="1">
    <location>
        <begin position="304"/>
        <end position="324"/>
    </location>
</feature>
<reference evidence="2 3" key="1">
    <citation type="journal article" date="2019" name="ACS Chem. Biol.">
        <title>Identification and Mobilization of a Cryptic Antibiotic Biosynthesis Gene Locus from a Human-Pathogenic Nocardia Isolate.</title>
        <authorList>
            <person name="Herisse M."/>
            <person name="Ishida K."/>
            <person name="Porter J.L."/>
            <person name="Howden B."/>
            <person name="Hertweck C."/>
            <person name="Stinear T.P."/>
            <person name="Pidot S.J."/>
        </authorList>
    </citation>
    <scope>NUCLEOTIDE SEQUENCE [LARGE SCALE GENOMIC DNA]</scope>
    <source>
        <strain evidence="2 3">AUSMDU00012717</strain>
    </source>
</reference>
<evidence type="ECO:0000256" key="1">
    <source>
        <dbReference type="SAM" id="Phobius"/>
    </source>
</evidence>
<feature type="transmembrane region" description="Helical" evidence="1">
    <location>
        <begin position="240"/>
        <end position="268"/>
    </location>
</feature>
<dbReference type="RefSeq" id="WP_167476528.1">
    <property type="nucleotide sequence ID" value="NZ_CP046172.1"/>
</dbReference>